<keyword evidence="10" id="KW-1185">Reference proteome</keyword>
<comment type="caution">
    <text evidence="9">The sequence shown here is derived from an EMBL/GenBank/DDBJ whole genome shotgun (WGS) entry which is preliminary data.</text>
</comment>
<reference evidence="9 10" key="1">
    <citation type="submission" date="2018-08" db="EMBL/GenBank/DDBJ databases">
        <title>Genome and evolution of the arbuscular mycorrhizal fungus Diversispora epigaea (formerly Glomus versiforme) and its bacterial endosymbionts.</title>
        <authorList>
            <person name="Sun X."/>
            <person name="Fei Z."/>
            <person name="Harrison M."/>
        </authorList>
    </citation>
    <scope>NUCLEOTIDE SEQUENCE [LARGE SCALE GENOMIC DNA]</scope>
    <source>
        <strain evidence="9 10">IT104</strain>
    </source>
</reference>
<feature type="region of interest" description="Disordered" evidence="6">
    <location>
        <begin position="58"/>
        <end position="89"/>
    </location>
</feature>
<feature type="transmembrane region" description="Helical" evidence="7">
    <location>
        <begin position="123"/>
        <end position="140"/>
    </location>
</feature>
<evidence type="ECO:0000256" key="3">
    <source>
        <dbReference type="ARBA" id="ARBA00023055"/>
    </source>
</evidence>
<evidence type="ECO:0000256" key="2">
    <source>
        <dbReference type="ARBA" id="ARBA00022448"/>
    </source>
</evidence>
<evidence type="ECO:0000259" key="8">
    <source>
        <dbReference type="PROSITE" id="PS51847"/>
    </source>
</evidence>
<keyword evidence="4" id="KW-0446">Lipid-binding</keyword>
<dbReference type="STRING" id="1348612.A0A397IUJ2"/>
<comment type="subcellular location">
    <subcellularLocation>
        <location evidence="1">Membrane</location>
    </subcellularLocation>
</comment>
<feature type="domain" description="SMP-LTD" evidence="8">
    <location>
        <begin position="166"/>
        <end position="362"/>
    </location>
</feature>
<keyword evidence="7" id="KW-0812">Transmembrane</keyword>
<dbReference type="Proteomes" id="UP000266861">
    <property type="component" value="Unassembled WGS sequence"/>
</dbReference>
<dbReference type="Pfam" id="PF25669">
    <property type="entry name" value="SMP_MUG190-like"/>
    <property type="match status" value="1"/>
</dbReference>
<keyword evidence="5 7" id="KW-0472">Membrane</keyword>
<organism evidence="9 10">
    <name type="scientific">Diversispora epigaea</name>
    <dbReference type="NCBI Taxonomy" id="1348612"/>
    <lineage>
        <taxon>Eukaryota</taxon>
        <taxon>Fungi</taxon>
        <taxon>Fungi incertae sedis</taxon>
        <taxon>Mucoromycota</taxon>
        <taxon>Glomeromycotina</taxon>
        <taxon>Glomeromycetes</taxon>
        <taxon>Diversisporales</taxon>
        <taxon>Diversisporaceae</taxon>
        <taxon>Diversispora</taxon>
    </lineage>
</organism>
<evidence type="ECO:0000313" key="9">
    <source>
        <dbReference type="EMBL" id="RHZ76794.1"/>
    </source>
</evidence>
<dbReference type="PROSITE" id="PS51847">
    <property type="entry name" value="SMP"/>
    <property type="match status" value="1"/>
</dbReference>
<gene>
    <name evidence="9" type="ORF">Glove_192g25</name>
</gene>
<evidence type="ECO:0000256" key="4">
    <source>
        <dbReference type="ARBA" id="ARBA00023121"/>
    </source>
</evidence>
<name>A0A397IUJ2_9GLOM</name>
<keyword evidence="3" id="KW-0445">Lipid transport</keyword>
<dbReference type="OrthoDB" id="419768at2759"/>
<evidence type="ECO:0000313" key="10">
    <source>
        <dbReference type="Proteomes" id="UP000266861"/>
    </source>
</evidence>
<accession>A0A397IUJ2</accession>
<dbReference type="PANTHER" id="PTHR47348">
    <property type="entry name" value="MEIOTICALLY UP-REGULATED GENE 190 PROTEIN"/>
    <property type="match status" value="1"/>
</dbReference>
<evidence type="ECO:0000256" key="5">
    <source>
        <dbReference type="ARBA" id="ARBA00023136"/>
    </source>
</evidence>
<dbReference type="EMBL" id="PQFF01000180">
    <property type="protein sequence ID" value="RHZ76794.1"/>
    <property type="molecule type" value="Genomic_DNA"/>
</dbReference>
<dbReference type="GO" id="GO:0006869">
    <property type="term" value="P:lipid transport"/>
    <property type="evidence" value="ECO:0007669"/>
    <property type="project" value="UniProtKB-KW"/>
</dbReference>
<dbReference type="AlphaFoldDB" id="A0A397IUJ2"/>
<sequence length="405" mass="46217">MASHTIVSNKNNSKAKDKKPRVNSSSSDKTLFTEEFEMQNGIVNSNDQRLGKEHFHIPTFANGSKHTNNKRNKSLEQHTEDQSNNDRTSTQITQGFQHINNELTLLFCMISIASYIIGYFGFTFAWIIFILYQAVVWYINMVKDNTERLRWEIRREIAEEKLKMNEGETVEWLNYLLQQVWRIFDPVLLLGLRDMIEDAMSRCAPAIVRATDIGEFEIGVIAPRIENIKILARRETEDDEDVVVGEATISFRAKSSTGKISDSPPHILAWIKTGISAIIPLKVELTGLKASVHFEIKITGSTPFVTAGRFSFLNFPDYGVGVMPLIPMNVAQFPIFKQFMRNTLHTVLEEFTYPKYIDVDLAQFLEGDGLLHDTQAIGIMKVDVLQAKDLKKVDVSGIYKHHIYH</sequence>
<keyword evidence="2" id="KW-0813">Transport</keyword>
<protein>
    <recommendedName>
        <fullName evidence="8">SMP-LTD domain-containing protein</fullName>
    </recommendedName>
</protein>
<evidence type="ECO:0000256" key="6">
    <source>
        <dbReference type="SAM" id="MobiDB-lite"/>
    </source>
</evidence>
<feature type="region of interest" description="Disordered" evidence="6">
    <location>
        <begin position="1"/>
        <end position="30"/>
    </location>
</feature>
<dbReference type="InterPro" id="IPR031468">
    <property type="entry name" value="SMP_LBD"/>
</dbReference>
<proteinExistence type="predicted"/>
<evidence type="ECO:0000256" key="1">
    <source>
        <dbReference type="ARBA" id="ARBA00004370"/>
    </source>
</evidence>
<dbReference type="GO" id="GO:0016020">
    <property type="term" value="C:membrane"/>
    <property type="evidence" value="ECO:0007669"/>
    <property type="project" value="UniProtKB-SubCell"/>
</dbReference>
<evidence type="ECO:0000256" key="7">
    <source>
        <dbReference type="SAM" id="Phobius"/>
    </source>
</evidence>
<keyword evidence="7" id="KW-1133">Transmembrane helix</keyword>
<dbReference type="PANTHER" id="PTHR47348:SF3">
    <property type="entry name" value="MEIOTICALLY UP-REGULATED GENE 190 PROTEIN"/>
    <property type="match status" value="1"/>
</dbReference>
<dbReference type="GO" id="GO:0008289">
    <property type="term" value="F:lipid binding"/>
    <property type="evidence" value="ECO:0007669"/>
    <property type="project" value="UniProtKB-KW"/>
</dbReference>